<dbReference type="SMART" id="SM00675">
    <property type="entry name" value="DM11"/>
    <property type="match status" value="1"/>
</dbReference>
<dbReference type="Proteomes" id="UP000008820">
    <property type="component" value="Chromosome 2"/>
</dbReference>
<dbReference type="AlphaFoldDB" id="A0A6I8U8H0"/>
<organism evidence="1 2">
    <name type="scientific">Aedes aegypti</name>
    <name type="common">Yellowfever mosquito</name>
    <name type="synonym">Culex aegypti</name>
    <dbReference type="NCBI Taxonomy" id="7159"/>
    <lineage>
        <taxon>Eukaryota</taxon>
        <taxon>Metazoa</taxon>
        <taxon>Ecdysozoa</taxon>
        <taxon>Arthropoda</taxon>
        <taxon>Hexapoda</taxon>
        <taxon>Insecta</taxon>
        <taxon>Pterygota</taxon>
        <taxon>Neoptera</taxon>
        <taxon>Endopterygota</taxon>
        <taxon>Diptera</taxon>
        <taxon>Nematocera</taxon>
        <taxon>Culicoidea</taxon>
        <taxon>Culicidae</taxon>
        <taxon>Culicinae</taxon>
        <taxon>Aedini</taxon>
        <taxon>Aedes</taxon>
        <taxon>Stegomyia</taxon>
    </lineage>
</organism>
<accession>A0A6I8U8H0</accession>
<gene>
    <name evidence="1" type="primary">110676929</name>
</gene>
<evidence type="ECO:0000313" key="1">
    <source>
        <dbReference type="EnsemblMetazoa" id="AAEL025526-PA"/>
    </source>
</evidence>
<dbReference type="OrthoDB" id="7728951at2759"/>
<sequence>MSRTASMYLELLHIVFVIQQIDLKIIPDIYELSGCPGHDYHMDFSDVEFSYDDDGYLTVNGNFTFLRDVVAPYPAYIYSERLEQGEWRPAIITKSVPDFCAVIQNPMEVWYPVTRQLNKKNCPYKAGFVGRIDNVRYSFPVPITPNFLGEWRVFLEQRDITKETEEYACLVQYFSVIDI</sequence>
<dbReference type="InParanoid" id="A0A6I8U8H0"/>
<dbReference type="EnsemblMetazoa" id="AAEL025526-RA">
    <property type="protein sequence ID" value="AAEL025526-PA"/>
    <property type="gene ID" value="AAEL025526"/>
</dbReference>
<protein>
    <submittedName>
        <fullName evidence="1">Uncharacterized protein</fullName>
    </submittedName>
</protein>
<evidence type="ECO:0000313" key="2">
    <source>
        <dbReference type="Proteomes" id="UP000008820"/>
    </source>
</evidence>
<reference evidence="1" key="2">
    <citation type="submission" date="2020-05" db="UniProtKB">
        <authorList>
            <consortium name="EnsemblMetazoa"/>
        </authorList>
    </citation>
    <scope>IDENTIFICATION</scope>
    <source>
        <strain evidence="1">LVP_AGWG</strain>
    </source>
</reference>
<name>A0A6I8U8H0_AEDAE</name>
<reference evidence="1 2" key="1">
    <citation type="submission" date="2017-06" db="EMBL/GenBank/DDBJ databases">
        <title>Aedes aegypti genome working group (AGWG) sequencing and assembly.</title>
        <authorList>
            <consortium name="Aedes aegypti Genome Working Group (AGWG)"/>
            <person name="Matthews B.J."/>
        </authorList>
    </citation>
    <scope>NUCLEOTIDE SEQUENCE [LARGE SCALE GENOMIC DNA]</scope>
    <source>
        <strain evidence="1 2">LVP_AGWG</strain>
    </source>
</reference>
<proteinExistence type="predicted"/>
<keyword evidence="2" id="KW-1185">Reference proteome</keyword>
<dbReference type="InterPro" id="IPR006601">
    <property type="entry name" value="Uncharacterised_DM11_DROME"/>
</dbReference>